<dbReference type="InterPro" id="IPR001841">
    <property type="entry name" value="Znf_RING"/>
</dbReference>
<organism evidence="6">
    <name type="scientific">Cladocopium goreaui</name>
    <dbReference type="NCBI Taxonomy" id="2562237"/>
    <lineage>
        <taxon>Eukaryota</taxon>
        <taxon>Sar</taxon>
        <taxon>Alveolata</taxon>
        <taxon>Dinophyceae</taxon>
        <taxon>Suessiales</taxon>
        <taxon>Symbiodiniaceae</taxon>
        <taxon>Cladocopium</taxon>
    </lineage>
</organism>
<keyword evidence="2 4" id="KW-0863">Zinc-finger</keyword>
<reference evidence="6" key="1">
    <citation type="submission" date="2022-10" db="EMBL/GenBank/DDBJ databases">
        <authorList>
            <person name="Chen Y."/>
            <person name="Dougan E. K."/>
            <person name="Chan C."/>
            <person name="Rhodes N."/>
            <person name="Thang M."/>
        </authorList>
    </citation>
    <scope>NUCLEOTIDE SEQUENCE</scope>
</reference>
<evidence type="ECO:0000256" key="1">
    <source>
        <dbReference type="ARBA" id="ARBA00022723"/>
    </source>
</evidence>
<evidence type="ECO:0000256" key="4">
    <source>
        <dbReference type="PROSITE-ProRule" id="PRU00175"/>
    </source>
</evidence>
<keyword evidence="1" id="KW-0479">Metal-binding</keyword>
<gene>
    <name evidence="6" type="ORF">C1SCF055_LOCUS21913</name>
</gene>
<dbReference type="SMART" id="SM00184">
    <property type="entry name" value="RING"/>
    <property type="match status" value="1"/>
</dbReference>
<sequence length="383" mass="39903">MKKAHLRILQGVGHDNFKSQVFDRFPLALDDASVLEVAESIGWDQAWMQTRRVPAAKPPPMNQDIAAMFRGPGVVGAVGAKAPGVAVPAKANVPVVAPPVTASRLAAPVAPAKAAAGTPAPAPAKVTGHHVPKTGARVAVMTLPSSPVMAPRHATLSQSRFFLYVLFELAAGGTVLPKSSAPLVATLVPRPPVSSAAVSAPANGIEAAAHPNEEVGESPVNQMTENPSSDQGPASCVICMDNLMNGQARRMLRCGHVYHSYCISEWHNLCNKGPDDCPLRCPVQLPQEDAETEWEYVGSVDDTVENPDRVLENPVAGASENAGDVQDNQGGDASVNVGRDVLENPGDVSENPPHDVGVAEIPAATVSENEILAAAAEVSESVV</sequence>
<dbReference type="PANTHER" id="PTHR45969:SF69">
    <property type="entry name" value="FINGER DOMAIN PROTEIN, PUTATIVE (AFU_ORTHOLOGUE AFUA_3G12190)-RELATED"/>
    <property type="match status" value="1"/>
</dbReference>
<dbReference type="EMBL" id="CAMXCT020002059">
    <property type="protein sequence ID" value="CAL1148710.1"/>
    <property type="molecule type" value="Genomic_DNA"/>
</dbReference>
<evidence type="ECO:0000313" key="6">
    <source>
        <dbReference type="EMBL" id="CAI3995335.1"/>
    </source>
</evidence>
<evidence type="ECO:0000256" key="2">
    <source>
        <dbReference type="ARBA" id="ARBA00022771"/>
    </source>
</evidence>
<dbReference type="GO" id="GO:0008270">
    <property type="term" value="F:zinc ion binding"/>
    <property type="evidence" value="ECO:0007669"/>
    <property type="project" value="UniProtKB-KW"/>
</dbReference>
<name>A0A9P1CPV3_9DINO</name>
<evidence type="ECO:0000313" key="7">
    <source>
        <dbReference type="EMBL" id="CAL4782647.1"/>
    </source>
</evidence>
<dbReference type="SUPFAM" id="SSF57850">
    <property type="entry name" value="RING/U-box"/>
    <property type="match status" value="1"/>
</dbReference>
<evidence type="ECO:0000259" key="5">
    <source>
        <dbReference type="PROSITE" id="PS50089"/>
    </source>
</evidence>
<comment type="caution">
    <text evidence="6">The sequence shown here is derived from an EMBL/GenBank/DDBJ whole genome shotgun (WGS) entry which is preliminary data.</text>
</comment>
<dbReference type="Gene3D" id="3.30.40.10">
    <property type="entry name" value="Zinc/RING finger domain, C3HC4 (zinc finger)"/>
    <property type="match status" value="1"/>
</dbReference>
<dbReference type="OrthoDB" id="10057496at2759"/>
<dbReference type="PANTHER" id="PTHR45969">
    <property type="entry name" value="RING ZINC FINGER PROTEIN-RELATED"/>
    <property type="match status" value="1"/>
</dbReference>
<evidence type="ECO:0000256" key="3">
    <source>
        <dbReference type="ARBA" id="ARBA00022833"/>
    </source>
</evidence>
<keyword evidence="8" id="KW-1185">Reference proteome</keyword>
<evidence type="ECO:0000313" key="8">
    <source>
        <dbReference type="Proteomes" id="UP001152797"/>
    </source>
</evidence>
<reference evidence="7 8" key="2">
    <citation type="submission" date="2024-05" db="EMBL/GenBank/DDBJ databases">
        <authorList>
            <person name="Chen Y."/>
            <person name="Shah S."/>
            <person name="Dougan E. K."/>
            <person name="Thang M."/>
            <person name="Chan C."/>
        </authorList>
    </citation>
    <scope>NUCLEOTIDE SEQUENCE [LARGE SCALE GENOMIC DNA]</scope>
</reference>
<dbReference type="GO" id="GO:0061630">
    <property type="term" value="F:ubiquitin protein ligase activity"/>
    <property type="evidence" value="ECO:0007669"/>
    <property type="project" value="TreeGrafter"/>
</dbReference>
<dbReference type="AlphaFoldDB" id="A0A9P1CPV3"/>
<dbReference type="Proteomes" id="UP001152797">
    <property type="component" value="Unassembled WGS sequence"/>
</dbReference>
<dbReference type="EMBL" id="CAMXCT030002059">
    <property type="protein sequence ID" value="CAL4782647.1"/>
    <property type="molecule type" value="Genomic_DNA"/>
</dbReference>
<proteinExistence type="predicted"/>
<feature type="domain" description="RING-type" evidence="5">
    <location>
        <begin position="236"/>
        <end position="279"/>
    </location>
</feature>
<protein>
    <submittedName>
        <fullName evidence="7">Similar to ring finger protein</fullName>
    </submittedName>
</protein>
<dbReference type="EMBL" id="CAMXCT010002059">
    <property type="protein sequence ID" value="CAI3995335.1"/>
    <property type="molecule type" value="Genomic_DNA"/>
</dbReference>
<keyword evidence="3" id="KW-0862">Zinc</keyword>
<dbReference type="InterPro" id="IPR013083">
    <property type="entry name" value="Znf_RING/FYVE/PHD"/>
</dbReference>
<dbReference type="PROSITE" id="PS50089">
    <property type="entry name" value="ZF_RING_2"/>
    <property type="match status" value="1"/>
</dbReference>
<accession>A0A9P1CPV3</accession>
<dbReference type="GO" id="GO:0016567">
    <property type="term" value="P:protein ubiquitination"/>
    <property type="evidence" value="ECO:0007669"/>
    <property type="project" value="TreeGrafter"/>
</dbReference>
<dbReference type="Pfam" id="PF17123">
    <property type="entry name" value="zf-RING_11"/>
    <property type="match status" value="1"/>
</dbReference>